<feature type="compositionally biased region" description="Polar residues" evidence="2">
    <location>
        <begin position="60"/>
        <end position="69"/>
    </location>
</feature>
<evidence type="ECO:0000256" key="2">
    <source>
        <dbReference type="SAM" id="MobiDB-lite"/>
    </source>
</evidence>
<dbReference type="AlphaFoldDB" id="A0AA39TST6"/>
<keyword evidence="1" id="KW-0175">Coiled coil</keyword>
<feature type="compositionally biased region" description="Basic and acidic residues" evidence="2">
    <location>
        <begin position="472"/>
        <end position="484"/>
    </location>
</feature>
<feature type="domain" description="DUF6532" evidence="3">
    <location>
        <begin position="242"/>
        <end position="430"/>
    </location>
</feature>
<evidence type="ECO:0000313" key="5">
    <source>
        <dbReference type="Proteomes" id="UP001175211"/>
    </source>
</evidence>
<proteinExistence type="predicted"/>
<comment type="caution">
    <text evidence="4">The sequence shown here is derived from an EMBL/GenBank/DDBJ whole genome shotgun (WGS) entry which is preliminary data.</text>
</comment>
<accession>A0AA39TST6</accession>
<gene>
    <name evidence="4" type="ORF">EV420DRAFT_1639791</name>
</gene>
<feature type="compositionally biased region" description="Polar residues" evidence="2">
    <location>
        <begin position="173"/>
        <end position="193"/>
    </location>
</feature>
<dbReference type="InterPro" id="IPR045341">
    <property type="entry name" value="DUF6532"/>
</dbReference>
<sequence>MACRNTVTSESDDEVRVPHQRIVSTKQLEMDKNCQEQYMKKLERENVALKKKNQKLATTSVLAMRTNQDLQEHADEEYRLLHNGREPPESEDEENEEPSTLFSSLPTTELLQHSSSPPRIDLATGRRWESRRPQLSHSAHSGSCAPSPSALTVPDSPPLPDIPLLPLPDSDLAQKSSSVPPRNDPPENSASSSHHSKCQRSLGPNDTKSDSKRTCTIARGEKGLNLRDYSGTAKSVIHEVLQRYENKIFTVDAYPDDTKQAEIVHSLWADVCENVGKEFELTAALQSMIKKQGARACGNVRDRIQPMVSPMYGFQVSDKKKIQQTNKNLYVMLSTGSAFSFKKPEEKFRQFENKIIFRAICVCWFKNQKAPRIRYSDDYDLIKPESLALVMTILENCIEEWSSGKYVPRPLDEDIQCPRYLAHLADVKKWCEDNMKVTENIRRRWHDCARSNSGAKAKEKVTGYLNDEEEENRAKADLDGRTGEMDSEDEPDEDDEENQMEILDE</sequence>
<feature type="compositionally biased region" description="Polar residues" evidence="2">
    <location>
        <begin position="133"/>
        <end position="150"/>
    </location>
</feature>
<protein>
    <recommendedName>
        <fullName evidence="3">DUF6532 domain-containing protein</fullName>
    </recommendedName>
</protein>
<keyword evidence="5" id="KW-1185">Reference proteome</keyword>
<feature type="region of interest" description="Disordered" evidence="2">
    <location>
        <begin position="60"/>
        <end position="103"/>
    </location>
</feature>
<organism evidence="4 5">
    <name type="scientific">Armillaria tabescens</name>
    <name type="common">Ringless honey mushroom</name>
    <name type="synonym">Agaricus tabescens</name>
    <dbReference type="NCBI Taxonomy" id="1929756"/>
    <lineage>
        <taxon>Eukaryota</taxon>
        <taxon>Fungi</taxon>
        <taxon>Dikarya</taxon>
        <taxon>Basidiomycota</taxon>
        <taxon>Agaricomycotina</taxon>
        <taxon>Agaricomycetes</taxon>
        <taxon>Agaricomycetidae</taxon>
        <taxon>Agaricales</taxon>
        <taxon>Marasmiineae</taxon>
        <taxon>Physalacriaceae</taxon>
        <taxon>Desarmillaria</taxon>
    </lineage>
</organism>
<reference evidence="4" key="1">
    <citation type="submission" date="2023-06" db="EMBL/GenBank/DDBJ databases">
        <authorList>
            <consortium name="Lawrence Berkeley National Laboratory"/>
            <person name="Ahrendt S."/>
            <person name="Sahu N."/>
            <person name="Indic B."/>
            <person name="Wong-Bajracharya J."/>
            <person name="Merenyi Z."/>
            <person name="Ke H.-M."/>
            <person name="Monk M."/>
            <person name="Kocsube S."/>
            <person name="Drula E."/>
            <person name="Lipzen A."/>
            <person name="Balint B."/>
            <person name="Henrissat B."/>
            <person name="Andreopoulos B."/>
            <person name="Martin F.M."/>
            <person name="Harder C.B."/>
            <person name="Rigling D."/>
            <person name="Ford K.L."/>
            <person name="Foster G.D."/>
            <person name="Pangilinan J."/>
            <person name="Papanicolaou A."/>
            <person name="Barry K."/>
            <person name="LaButti K."/>
            <person name="Viragh M."/>
            <person name="Koriabine M."/>
            <person name="Yan M."/>
            <person name="Riley R."/>
            <person name="Champramary S."/>
            <person name="Plett K.L."/>
            <person name="Tsai I.J."/>
            <person name="Slot J."/>
            <person name="Sipos G."/>
            <person name="Plett J."/>
            <person name="Nagy L.G."/>
            <person name="Grigoriev I.V."/>
        </authorList>
    </citation>
    <scope>NUCLEOTIDE SEQUENCE</scope>
    <source>
        <strain evidence="4">CCBAS 213</strain>
    </source>
</reference>
<feature type="compositionally biased region" description="Basic and acidic residues" evidence="2">
    <location>
        <begin position="70"/>
        <end position="88"/>
    </location>
</feature>
<feature type="region of interest" description="Disordered" evidence="2">
    <location>
        <begin position="128"/>
        <end position="214"/>
    </location>
</feature>
<dbReference type="RefSeq" id="XP_060334181.1">
    <property type="nucleotide sequence ID" value="XM_060477021.1"/>
</dbReference>
<dbReference type="Pfam" id="PF20149">
    <property type="entry name" value="DUF6532"/>
    <property type="match status" value="1"/>
</dbReference>
<dbReference type="GeneID" id="85360569"/>
<feature type="compositionally biased region" description="Acidic residues" evidence="2">
    <location>
        <begin position="485"/>
        <end position="505"/>
    </location>
</feature>
<evidence type="ECO:0000256" key="1">
    <source>
        <dbReference type="SAM" id="Coils"/>
    </source>
</evidence>
<feature type="compositionally biased region" description="Pro residues" evidence="2">
    <location>
        <begin position="155"/>
        <end position="166"/>
    </location>
</feature>
<feature type="region of interest" description="Disordered" evidence="2">
    <location>
        <begin position="459"/>
        <end position="505"/>
    </location>
</feature>
<evidence type="ECO:0000259" key="3">
    <source>
        <dbReference type="Pfam" id="PF20149"/>
    </source>
</evidence>
<feature type="coiled-coil region" evidence="1">
    <location>
        <begin position="25"/>
        <end position="59"/>
    </location>
</feature>
<dbReference type="Proteomes" id="UP001175211">
    <property type="component" value="Unassembled WGS sequence"/>
</dbReference>
<dbReference type="EMBL" id="JAUEPS010000009">
    <property type="protein sequence ID" value="KAK0462569.1"/>
    <property type="molecule type" value="Genomic_DNA"/>
</dbReference>
<name>A0AA39TST6_ARMTA</name>
<evidence type="ECO:0000313" key="4">
    <source>
        <dbReference type="EMBL" id="KAK0462569.1"/>
    </source>
</evidence>